<evidence type="ECO:0000256" key="9">
    <source>
        <dbReference type="ARBA" id="ARBA00046608"/>
    </source>
</evidence>
<dbReference type="PANTHER" id="PTHR30100">
    <property type="entry name" value="FATTY ACID/PHOSPHOLIPID SYNTHESIS PROTEIN PLSX"/>
    <property type="match status" value="1"/>
</dbReference>
<dbReference type="EMBL" id="AZFK01000020">
    <property type="protein sequence ID" value="KRL91426.1"/>
    <property type="molecule type" value="Genomic_DNA"/>
</dbReference>
<evidence type="ECO:0000256" key="2">
    <source>
        <dbReference type="ARBA" id="ARBA00022490"/>
    </source>
</evidence>
<keyword evidence="5 10" id="KW-0443">Lipid metabolism</keyword>
<keyword evidence="6 10" id="KW-0594">Phospholipid biosynthesis</keyword>
<dbReference type="AlphaFoldDB" id="A0A0R1UKX8"/>
<comment type="caution">
    <text evidence="11">The sequence shown here is derived from an EMBL/GenBank/DDBJ whole genome shotgun (WGS) entry which is preliminary data.</text>
</comment>
<dbReference type="PIRSF" id="PIRSF002465">
    <property type="entry name" value="Phsphlp_syn_PlsX"/>
    <property type="match status" value="1"/>
</dbReference>
<gene>
    <name evidence="10" type="primary">plsX</name>
    <name evidence="11" type="ORF">FC43_GL001160</name>
</gene>
<comment type="subcellular location">
    <subcellularLocation>
        <location evidence="10">Cytoplasm</location>
    </subcellularLocation>
    <text evidence="10">Associated with the membrane possibly through PlsY.</text>
</comment>
<dbReference type="PANTHER" id="PTHR30100:SF1">
    <property type="entry name" value="PHOSPHATE ACYLTRANSFERASE"/>
    <property type="match status" value="1"/>
</dbReference>
<protein>
    <recommendedName>
        <fullName evidence="8 10">Phosphate acyltransferase</fullName>
        <ecNumber evidence="8 10">2.3.1.274</ecNumber>
    </recommendedName>
    <alternativeName>
        <fullName evidence="10">Acyl-ACP phosphotransacylase</fullName>
    </alternativeName>
    <alternativeName>
        <fullName evidence="10">Acyl-[acyl-carrier-protein]--phosphate acyltransferase</fullName>
    </alternativeName>
    <alternativeName>
        <fullName evidence="10">Phosphate-acyl-ACP acyltransferase</fullName>
    </alternativeName>
</protein>
<dbReference type="PATRIC" id="fig|1423760.3.peg.1228"/>
<evidence type="ECO:0000256" key="7">
    <source>
        <dbReference type="ARBA" id="ARBA00023264"/>
    </source>
</evidence>
<evidence type="ECO:0000256" key="10">
    <source>
        <dbReference type="HAMAP-Rule" id="MF_00019"/>
    </source>
</evidence>
<dbReference type="NCBIfam" id="TIGR00182">
    <property type="entry name" value="plsX"/>
    <property type="match status" value="1"/>
</dbReference>
<keyword evidence="3 10" id="KW-0444">Lipid biosynthesis</keyword>
<organism evidence="11 12">
    <name type="scientific">Limosilactobacillus ingluviei DSM 15946</name>
    <dbReference type="NCBI Taxonomy" id="1423760"/>
    <lineage>
        <taxon>Bacteria</taxon>
        <taxon>Bacillati</taxon>
        <taxon>Bacillota</taxon>
        <taxon>Bacilli</taxon>
        <taxon>Lactobacillales</taxon>
        <taxon>Lactobacillaceae</taxon>
        <taxon>Limosilactobacillus</taxon>
    </lineage>
</organism>
<evidence type="ECO:0000256" key="3">
    <source>
        <dbReference type="ARBA" id="ARBA00022516"/>
    </source>
</evidence>
<accession>A0A0R1UKX8</accession>
<proteinExistence type="inferred from homology"/>
<comment type="catalytic activity">
    <reaction evidence="1 10">
        <text>a fatty acyl-[ACP] + phosphate = an acyl phosphate + holo-[ACP]</text>
        <dbReference type="Rhea" id="RHEA:42292"/>
        <dbReference type="Rhea" id="RHEA-COMP:9685"/>
        <dbReference type="Rhea" id="RHEA-COMP:14125"/>
        <dbReference type="ChEBI" id="CHEBI:43474"/>
        <dbReference type="ChEBI" id="CHEBI:59918"/>
        <dbReference type="ChEBI" id="CHEBI:64479"/>
        <dbReference type="ChEBI" id="CHEBI:138651"/>
        <dbReference type="EC" id="2.3.1.274"/>
    </reaction>
</comment>
<evidence type="ECO:0000256" key="5">
    <source>
        <dbReference type="ARBA" id="ARBA00023098"/>
    </source>
</evidence>
<dbReference type="GO" id="GO:0006633">
    <property type="term" value="P:fatty acid biosynthetic process"/>
    <property type="evidence" value="ECO:0007669"/>
    <property type="project" value="UniProtKB-UniRule"/>
</dbReference>
<dbReference type="HAMAP" id="MF_00019">
    <property type="entry name" value="PlsX"/>
    <property type="match status" value="1"/>
</dbReference>
<dbReference type="Pfam" id="PF02504">
    <property type="entry name" value="FA_synthesis"/>
    <property type="match status" value="1"/>
</dbReference>
<keyword evidence="7 10" id="KW-1208">Phospholipid metabolism</keyword>
<keyword evidence="4 10" id="KW-0808">Transferase</keyword>
<comment type="function">
    <text evidence="10">Catalyzes the reversible formation of acyl-phosphate (acyl-PO(4)) from acyl-[acyl-carrier-protein] (acyl-ACP). This enzyme utilizes acyl-ACP as fatty acyl donor, but not acyl-CoA.</text>
</comment>
<dbReference type="Proteomes" id="UP000050816">
    <property type="component" value="Unassembled WGS sequence"/>
</dbReference>
<name>A0A0R1UKX8_9LACO</name>
<evidence type="ECO:0000313" key="11">
    <source>
        <dbReference type="EMBL" id="KRL91426.1"/>
    </source>
</evidence>
<reference evidence="11 12" key="1">
    <citation type="journal article" date="2015" name="Genome Announc.">
        <title>Expanding the biotechnology potential of lactobacilli through comparative genomics of 213 strains and associated genera.</title>
        <authorList>
            <person name="Sun Z."/>
            <person name="Harris H.M."/>
            <person name="McCann A."/>
            <person name="Guo C."/>
            <person name="Argimon S."/>
            <person name="Zhang W."/>
            <person name="Yang X."/>
            <person name="Jeffery I.B."/>
            <person name="Cooney J.C."/>
            <person name="Kagawa T.F."/>
            <person name="Liu W."/>
            <person name="Song Y."/>
            <person name="Salvetti E."/>
            <person name="Wrobel A."/>
            <person name="Rasinkangas P."/>
            <person name="Parkhill J."/>
            <person name="Rea M.C."/>
            <person name="O'Sullivan O."/>
            <person name="Ritari J."/>
            <person name="Douillard F.P."/>
            <person name="Paul Ross R."/>
            <person name="Yang R."/>
            <person name="Briner A.E."/>
            <person name="Felis G.E."/>
            <person name="de Vos W.M."/>
            <person name="Barrangou R."/>
            <person name="Klaenhammer T.R."/>
            <person name="Caufield P.W."/>
            <person name="Cui Y."/>
            <person name="Zhang H."/>
            <person name="O'Toole P.W."/>
        </authorList>
    </citation>
    <scope>NUCLEOTIDE SEQUENCE [LARGE SCALE GENOMIC DNA]</scope>
    <source>
        <strain evidence="11 12">DSM 15946</strain>
    </source>
</reference>
<comment type="similarity">
    <text evidence="10">Belongs to the PlsX family.</text>
</comment>
<dbReference type="GO" id="GO:0043811">
    <property type="term" value="F:phosphate:acyl-[acyl carrier protein] acyltransferase activity"/>
    <property type="evidence" value="ECO:0007669"/>
    <property type="project" value="UniProtKB-UniRule"/>
</dbReference>
<evidence type="ECO:0000313" key="12">
    <source>
        <dbReference type="Proteomes" id="UP000050816"/>
    </source>
</evidence>
<evidence type="ECO:0000256" key="6">
    <source>
        <dbReference type="ARBA" id="ARBA00023209"/>
    </source>
</evidence>
<sequence>MINETMEALMMKIAVDAMGGDHAPKVVVNGIERARDQHPDLEFMLFGDPAAVQAQLSNPERITIVPTTEEIEMGEEPVRAIRRKKDSSLVRAAMAVKNGEADAFFSAGNTGAILAAGLFIVGRIKGIDRPGLTSILPVALPNAAQATRFVYLDSGANAESKERNLVQFAQLGRFYASQVLGVANPRVALLNNGAEADKGDSFHKAVHQLLAADDSLNFVGNVEASELLHGKADVVVSDGWTANAALKATEGTAKLVLHLLKDGILNGGWRAKLGYVFLKPVFKKIAKLMTPSNYGGAVLLGLKAPVVKAHGAADEKAIVATIDQIQTMLTSQVVQKTAAYFQAAEENGQTVDKPGEN</sequence>
<comment type="subunit">
    <text evidence="9 10">Homodimer. Probably interacts with PlsY.</text>
</comment>
<evidence type="ECO:0000256" key="4">
    <source>
        <dbReference type="ARBA" id="ARBA00022679"/>
    </source>
</evidence>
<evidence type="ECO:0000256" key="8">
    <source>
        <dbReference type="ARBA" id="ARBA00024069"/>
    </source>
</evidence>
<comment type="pathway">
    <text evidence="10">Lipid metabolism; phospholipid metabolism.</text>
</comment>
<dbReference type="InterPro" id="IPR003664">
    <property type="entry name" value="FA_synthesis"/>
</dbReference>
<dbReference type="InterPro" id="IPR012281">
    <property type="entry name" value="Phospholipid_synth_PlsX-like"/>
</dbReference>
<dbReference type="GO" id="GO:0008654">
    <property type="term" value="P:phospholipid biosynthetic process"/>
    <property type="evidence" value="ECO:0007669"/>
    <property type="project" value="UniProtKB-KW"/>
</dbReference>
<dbReference type="Gene3D" id="3.40.718.10">
    <property type="entry name" value="Isopropylmalate Dehydrogenase"/>
    <property type="match status" value="1"/>
</dbReference>
<dbReference type="GO" id="GO:0005737">
    <property type="term" value="C:cytoplasm"/>
    <property type="evidence" value="ECO:0007669"/>
    <property type="project" value="UniProtKB-SubCell"/>
</dbReference>
<evidence type="ECO:0000256" key="1">
    <source>
        <dbReference type="ARBA" id="ARBA00001232"/>
    </source>
</evidence>
<dbReference type="EC" id="2.3.1.274" evidence="8 10"/>
<keyword evidence="11" id="KW-0012">Acyltransferase</keyword>
<dbReference type="UniPathway" id="UPA00085"/>
<keyword evidence="2 10" id="KW-0963">Cytoplasm</keyword>
<dbReference type="SUPFAM" id="SSF53659">
    <property type="entry name" value="Isocitrate/Isopropylmalate dehydrogenase-like"/>
    <property type="match status" value="1"/>
</dbReference>